<dbReference type="OrthoDB" id="3750320at2759"/>
<proteinExistence type="predicted"/>
<organism evidence="2 3">
    <name type="scientific">Ophiobolus disseminans</name>
    <dbReference type="NCBI Taxonomy" id="1469910"/>
    <lineage>
        <taxon>Eukaryota</taxon>
        <taxon>Fungi</taxon>
        <taxon>Dikarya</taxon>
        <taxon>Ascomycota</taxon>
        <taxon>Pezizomycotina</taxon>
        <taxon>Dothideomycetes</taxon>
        <taxon>Pleosporomycetidae</taxon>
        <taxon>Pleosporales</taxon>
        <taxon>Pleosporineae</taxon>
        <taxon>Phaeosphaeriaceae</taxon>
        <taxon>Ophiobolus</taxon>
    </lineage>
</organism>
<accession>A0A6A6ZQM7</accession>
<evidence type="ECO:0000256" key="1">
    <source>
        <dbReference type="SAM" id="MobiDB-lite"/>
    </source>
</evidence>
<feature type="compositionally biased region" description="Polar residues" evidence="1">
    <location>
        <begin position="223"/>
        <end position="240"/>
    </location>
</feature>
<dbReference type="EMBL" id="MU006233">
    <property type="protein sequence ID" value="KAF2823106.1"/>
    <property type="molecule type" value="Genomic_DNA"/>
</dbReference>
<evidence type="ECO:0000313" key="2">
    <source>
        <dbReference type="EMBL" id="KAF2823106.1"/>
    </source>
</evidence>
<protein>
    <submittedName>
        <fullName evidence="2">Uncharacterized protein</fullName>
    </submittedName>
</protein>
<dbReference type="Proteomes" id="UP000799424">
    <property type="component" value="Unassembled WGS sequence"/>
</dbReference>
<name>A0A6A6ZQM7_9PLEO</name>
<sequence length="314" mass="35638">MATSSTDARATTILQGPSDWTPWYAAKRRYATIKGVWQYCDPDSTMATPLPVAEPSDDSSADAWKIWEIKSRRQESILKAIGEVNLEILRTVATTHVHLINRAEHDDPRSQLTTLRNHFKVTDQQRRLELAAKYSNIQKKPKNQSVQAWLDEYSQITSQCAQESMPEMTETRAQWRFIHAVRDSGDEAWAQAQFLAMEQGESNALLPTPTLQDLISRYRRTAPTAQNTTKPLGSFTSLSITEPKPRDHPKKDRSTCACGYHHSVLLCFTLNPEAKGRFKDFKPSTKALSQLVETFRNNDTLKKVKKAYKDAGIQ</sequence>
<dbReference type="AlphaFoldDB" id="A0A6A6ZQM7"/>
<gene>
    <name evidence="2" type="ORF">CC86DRAFT_299601</name>
</gene>
<feature type="non-terminal residue" evidence="2">
    <location>
        <position position="314"/>
    </location>
</feature>
<reference evidence="2" key="1">
    <citation type="journal article" date="2020" name="Stud. Mycol.">
        <title>101 Dothideomycetes genomes: a test case for predicting lifestyles and emergence of pathogens.</title>
        <authorList>
            <person name="Haridas S."/>
            <person name="Albert R."/>
            <person name="Binder M."/>
            <person name="Bloem J."/>
            <person name="Labutti K."/>
            <person name="Salamov A."/>
            <person name="Andreopoulos B."/>
            <person name="Baker S."/>
            <person name="Barry K."/>
            <person name="Bills G."/>
            <person name="Bluhm B."/>
            <person name="Cannon C."/>
            <person name="Castanera R."/>
            <person name="Culley D."/>
            <person name="Daum C."/>
            <person name="Ezra D."/>
            <person name="Gonzalez J."/>
            <person name="Henrissat B."/>
            <person name="Kuo A."/>
            <person name="Liang C."/>
            <person name="Lipzen A."/>
            <person name="Lutzoni F."/>
            <person name="Magnuson J."/>
            <person name="Mondo S."/>
            <person name="Nolan M."/>
            <person name="Ohm R."/>
            <person name="Pangilinan J."/>
            <person name="Park H.-J."/>
            <person name="Ramirez L."/>
            <person name="Alfaro M."/>
            <person name="Sun H."/>
            <person name="Tritt A."/>
            <person name="Yoshinaga Y."/>
            <person name="Zwiers L.-H."/>
            <person name="Turgeon B."/>
            <person name="Goodwin S."/>
            <person name="Spatafora J."/>
            <person name="Crous P."/>
            <person name="Grigoriev I."/>
        </authorList>
    </citation>
    <scope>NUCLEOTIDE SEQUENCE</scope>
    <source>
        <strain evidence="2">CBS 113818</strain>
    </source>
</reference>
<evidence type="ECO:0000313" key="3">
    <source>
        <dbReference type="Proteomes" id="UP000799424"/>
    </source>
</evidence>
<keyword evidence="3" id="KW-1185">Reference proteome</keyword>
<feature type="region of interest" description="Disordered" evidence="1">
    <location>
        <begin position="222"/>
        <end position="251"/>
    </location>
</feature>